<proteinExistence type="predicted"/>
<dbReference type="AlphaFoldDB" id="F8E7T2"/>
<organism evidence="1 2">
    <name type="scientific">Flexistipes sinusarabici (strain ATCC 49648 / DSM 4947 / MAS 10)</name>
    <dbReference type="NCBI Taxonomy" id="717231"/>
    <lineage>
        <taxon>Bacteria</taxon>
        <taxon>Pseudomonadati</taxon>
        <taxon>Deferribacterota</taxon>
        <taxon>Deferribacteres</taxon>
        <taxon>Deferribacterales</taxon>
        <taxon>Flexistipitaceae</taxon>
        <taxon>Flexistipes</taxon>
    </lineage>
</organism>
<accession>F8E7T2</accession>
<protein>
    <submittedName>
        <fullName evidence="1">Uncharacterized protein</fullName>
    </submittedName>
</protein>
<keyword evidence="2" id="KW-1185">Reference proteome</keyword>
<dbReference type="KEGG" id="fsi:Flexsi_1350"/>
<dbReference type="STRING" id="717231.Flexsi_1350"/>
<name>F8E7T2_FLESM</name>
<dbReference type="eggNOG" id="ENOG50306YA">
    <property type="taxonomic scope" value="Bacteria"/>
</dbReference>
<evidence type="ECO:0000313" key="2">
    <source>
        <dbReference type="Proteomes" id="UP000006621"/>
    </source>
</evidence>
<gene>
    <name evidence="1" type="ordered locus">Flexsi_1350</name>
</gene>
<dbReference type="EMBL" id="CP002858">
    <property type="protein sequence ID" value="AEI15000.1"/>
    <property type="molecule type" value="Genomic_DNA"/>
</dbReference>
<dbReference type="HOGENOM" id="CLU_1466164_0_0_0"/>
<evidence type="ECO:0000313" key="1">
    <source>
        <dbReference type="EMBL" id="AEI15000.1"/>
    </source>
</evidence>
<sequence length="184" mass="21744">MFNLGDLESFRELKKHYRLNDAEIYVVNVCLAYHCFKQLLAGDIEYLSRNKTKKRPIVIYQSEGNKAYFFPLSTNQNTFRDKDILFDYSKCSIQSTCNDSINRKKAIVFTNYQIIRYKKKKIKKPAKFHIDLFLLDEILREEGVYKEAAESCRDSTGKIPQVIKYCGLCNKDYVNSIKRKIYEK</sequence>
<reference evidence="1 2" key="1">
    <citation type="journal article" date="2011" name="Stand. Genomic Sci.">
        <title>Genome sequence of the moderately thermophilic halophile Flexistipes sinusarabici strain (MAS10).</title>
        <authorList>
            <person name="Lapidus A."/>
            <person name="Chertkov O."/>
            <person name="Nolan M."/>
            <person name="Lucas S."/>
            <person name="Hammon N."/>
            <person name="Deshpande S."/>
            <person name="Cheng J.F."/>
            <person name="Tapia R."/>
            <person name="Han C."/>
            <person name="Goodwin L."/>
            <person name="Pitluck S."/>
            <person name="Liolios K."/>
            <person name="Pagani I."/>
            <person name="Ivanova N."/>
            <person name="Huntemann M."/>
            <person name="Mavromatis K."/>
            <person name="Mikhailova N."/>
            <person name="Pati A."/>
            <person name="Chen A."/>
            <person name="Palaniappan K."/>
            <person name="Land M."/>
            <person name="Hauser L."/>
            <person name="Brambilla E.M."/>
            <person name="Rohde M."/>
            <person name="Abt B."/>
            <person name="Spring S."/>
            <person name="Goker M."/>
            <person name="Bristow J."/>
            <person name="Eisen J.A."/>
            <person name="Markowitz V."/>
            <person name="Hugenholtz P."/>
            <person name="Kyrpides N.C."/>
            <person name="Klenk H.P."/>
            <person name="Woyke T."/>
        </authorList>
    </citation>
    <scope>NUCLEOTIDE SEQUENCE [LARGE SCALE GENOMIC DNA]</scope>
    <source>
        <strain evidence="2">DSM 4947 / MAS 10</strain>
    </source>
</reference>
<dbReference type="Proteomes" id="UP000006621">
    <property type="component" value="Chromosome"/>
</dbReference>
<dbReference type="RefSeq" id="WP_013886483.1">
    <property type="nucleotide sequence ID" value="NC_015672.1"/>
</dbReference>
<reference evidence="2" key="2">
    <citation type="submission" date="2011-06" db="EMBL/GenBank/DDBJ databases">
        <title>The complete genome of Flexistipes sinusarabici DSM 4947.</title>
        <authorList>
            <person name="Lucas S."/>
            <person name="Han J."/>
            <person name="Lapidus A."/>
            <person name="Bruce D."/>
            <person name="Goodwin L."/>
            <person name="Pitluck S."/>
            <person name="Peters L."/>
            <person name="Kyrpides N."/>
            <person name="Mavromatis K."/>
            <person name="Ivanova N."/>
            <person name="Mikhailova N."/>
            <person name="Chertkov O."/>
            <person name="Detter J.C."/>
            <person name="Tapia R."/>
            <person name="Han C."/>
            <person name="Land M."/>
            <person name="Hauser L."/>
            <person name="Markowitz V."/>
            <person name="Cheng J.-F."/>
            <person name="Hugenholtz P."/>
            <person name="Woyke T."/>
            <person name="Wu D."/>
            <person name="Spring S."/>
            <person name="Schroeder M."/>
            <person name="Brambilla E."/>
            <person name="Klenk H.-P."/>
            <person name="Eisen J.A."/>
        </authorList>
    </citation>
    <scope>NUCLEOTIDE SEQUENCE [LARGE SCALE GENOMIC DNA]</scope>
    <source>
        <strain evidence="2">DSM 4947 / MAS 10</strain>
    </source>
</reference>